<organism evidence="1 2">
    <name type="scientific">Candidatus Alistipes avicola</name>
    <dbReference type="NCBI Taxonomy" id="2838432"/>
    <lineage>
        <taxon>Bacteria</taxon>
        <taxon>Pseudomonadati</taxon>
        <taxon>Bacteroidota</taxon>
        <taxon>Bacteroidia</taxon>
        <taxon>Bacteroidales</taxon>
        <taxon>Rikenellaceae</taxon>
        <taxon>Alistipes</taxon>
    </lineage>
</organism>
<evidence type="ECO:0000313" key="1">
    <source>
        <dbReference type="EMBL" id="HJA98658.1"/>
    </source>
</evidence>
<name>A0A9D2IE36_9BACT</name>
<reference evidence="1" key="1">
    <citation type="journal article" date="2021" name="PeerJ">
        <title>Extensive microbial diversity within the chicken gut microbiome revealed by metagenomics and culture.</title>
        <authorList>
            <person name="Gilroy R."/>
            <person name="Ravi A."/>
            <person name="Getino M."/>
            <person name="Pursley I."/>
            <person name="Horton D.L."/>
            <person name="Alikhan N.F."/>
            <person name="Baker D."/>
            <person name="Gharbi K."/>
            <person name="Hall N."/>
            <person name="Watson M."/>
            <person name="Adriaenssens E.M."/>
            <person name="Foster-Nyarko E."/>
            <person name="Jarju S."/>
            <person name="Secka A."/>
            <person name="Antonio M."/>
            <person name="Oren A."/>
            <person name="Chaudhuri R.R."/>
            <person name="La Ragione R."/>
            <person name="Hildebrand F."/>
            <person name="Pallen M.J."/>
        </authorList>
    </citation>
    <scope>NUCLEOTIDE SEQUENCE</scope>
    <source>
        <strain evidence="1">CHK169-11906</strain>
    </source>
</reference>
<dbReference type="EMBL" id="DWYR01000009">
    <property type="protein sequence ID" value="HJA98658.1"/>
    <property type="molecule type" value="Genomic_DNA"/>
</dbReference>
<accession>A0A9D2IE36</accession>
<reference evidence="1" key="2">
    <citation type="submission" date="2021-04" db="EMBL/GenBank/DDBJ databases">
        <authorList>
            <person name="Gilroy R."/>
        </authorList>
    </citation>
    <scope>NUCLEOTIDE SEQUENCE</scope>
    <source>
        <strain evidence="1">CHK169-11906</strain>
    </source>
</reference>
<gene>
    <name evidence="1" type="ORF">H9779_03540</name>
</gene>
<dbReference type="AlphaFoldDB" id="A0A9D2IE36"/>
<proteinExistence type="predicted"/>
<comment type="caution">
    <text evidence="1">The sequence shown here is derived from an EMBL/GenBank/DDBJ whole genome shotgun (WGS) entry which is preliminary data.</text>
</comment>
<evidence type="ECO:0000313" key="2">
    <source>
        <dbReference type="Proteomes" id="UP000824259"/>
    </source>
</evidence>
<protein>
    <submittedName>
        <fullName evidence="1">Uncharacterized protein</fullName>
    </submittedName>
</protein>
<sequence>MSEKIYVTYPKDWRWKRDKLSDEDYVAWFKEVLPQMQLVISYANGEKRDDWTDKLKEMNLGDQPVYRVRIGDVFQREINVVTQCVDLWRRGYMEVVSQPIDLDKMVVTSGLTDEKLF</sequence>
<dbReference type="Proteomes" id="UP000824259">
    <property type="component" value="Unassembled WGS sequence"/>
</dbReference>